<evidence type="ECO:0000313" key="9">
    <source>
        <dbReference type="Proteomes" id="UP000824998"/>
    </source>
</evidence>
<dbReference type="Gene3D" id="3.90.70.10">
    <property type="entry name" value="Cysteine proteinases"/>
    <property type="match status" value="2"/>
</dbReference>
<feature type="domain" description="USP" evidence="7">
    <location>
        <begin position="634"/>
        <end position="1210"/>
    </location>
</feature>
<organism evidence="8 9">
    <name type="scientific">Amylocarpus encephaloides</name>
    <dbReference type="NCBI Taxonomy" id="45428"/>
    <lineage>
        <taxon>Eukaryota</taxon>
        <taxon>Fungi</taxon>
        <taxon>Dikarya</taxon>
        <taxon>Ascomycota</taxon>
        <taxon>Pezizomycotina</taxon>
        <taxon>Leotiomycetes</taxon>
        <taxon>Helotiales</taxon>
        <taxon>Helotiales incertae sedis</taxon>
        <taxon>Amylocarpus</taxon>
    </lineage>
</organism>
<dbReference type="PANTHER" id="PTHR43982:SF6">
    <property type="entry name" value="UBIQUITIN CARBOXYL-TERMINAL HYDROLASE 2-RELATED"/>
    <property type="match status" value="1"/>
</dbReference>
<dbReference type="InterPro" id="IPR028889">
    <property type="entry name" value="USP"/>
</dbReference>
<dbReference type="EMBL" id="MU251684">
    <property type="protein sequence ID" value="KAG9230307.1"/>
    <property type="molecule type" value="Genomic_DNA"/>
</dbReference>
<dbReference type="PROSITE" id="PS00973">
    <property type="entry name" value="USP_2"/>
    <property type="match status" value="1"/>
</dbReference>
<dbReference type="GO" id="GO:0070628">
    <property type="term" value="F:proteasome binding"/>
    <property type="evidence" value="ECO:0007669"/>
    <property type="project" value="TreeGrafter"/>
</dbReference>
<name>A0A9P8C1U5_9HELO</name>
<dbReference type="GO" id="GO:0016579">
    <property type="term" value="P:protein deubiquitination"/>
    <property type="evidence" value="ECO:0007669"/>
    <property type="project" value="InterPro"/>
</dbReference>
<sequence length="1301" mass="146769">MTDGDRIYIGPGKTTPRLLNDLLDYDPRRRERNGTNLLADPSPHWTEGQAIPRRWDSDCRHELKKNVDRTSAPDSQDTVPDPSTKYIVSTFCSECHYYFDIVVDYTRWRDGQNPCRVSDSVNPLHHLQLIDSIDARRQPERLVRSNHKTIVEWHHFACSSPSCPVQVAIEISEPRLKMDMLAPILNAATVRARGEREIASEPTRFEGLSPLNPLQALGYLKVYINNTKSALDDSGRKRIAKRNKKFVLAFGEDCNVLFEFLGFKTIIEESPETEEGPAHFWQPPTVTLDNVAFYDDVVSELSNQIFQRPLIEKQTARQWVQYQPIPAKRDIELSLGCFYYPTKSRAIDLDSAEDHPHYLSLGTVGDFNDDYLSWAYDRQCECDPVNRPYYLDCLSGIATGRQSSDLQTKVVMATSAGEFGKQQILNSYRFFGIDPYTKEPDDHIIGLFKSRIESAPRQKDEARNCLLAIAKSRDSSAIRAVANDRTMSVEEAYEFLSVTADTAADSVEAVAVSLIFDDSDKTKVAQAMRVIANARGDHALQRTAAKLESRNPGSSLDIGEAYQRLQIKVRHSSDETVFAYYQSLMAEAGEGSKDSYREALRVIGCDRASNFLLTKLDNPDAEVLAEPSTANQPIGLDNIGNTCYLNSLLQYYYTVKPVRDVVINFENHRMSLNDEDVKKKRVGGRIVAKSEIIKAQKFVDELHSLFENLKTASTHSVKPTRELAELTIFSSAAEANFRRASISSPSGPPNLSSILNSPVYEPVYGPQLPPLPNRPSPIPEDDIEMVDHPGDKTMADDSSEATLVDMLDPPSYDDAVAKDGDKFRKEEKKEIMSALDDDAVMVNSDDTASDEKVIPMPEKQPPLPPRNKAGLVIQTNENNSLISDDELWRFGTQQDVTEVIGNVNFRLSCALEPTSIEERSGEQMDIVRDTLYGSNTIYTQKSQTLEKKLEAWANLMVFPAPDGPRDIYEALDVLFDEQTVDIDNSTAAQHASISQLPPIIHIQIQRTAFDSVRQVASKNRNAVNFPETIYLDRYMDSGKDSILMRRRRETWRWKSQLKVLEARQAALNKTIADISVTDALIATKDYVEKLQEDEILGVVVDPNLTESLDDRTLEVTEEVESISRDIAALKQNLNEQFTDMRQYEYKLQAVFIHRGESGGGHYWVYIYDFENDIWRDYNDERVTEVKDRRRIFDYQGAASETPYYLAYVRSSDRKDLVEAVCRDVPETPGVQGVDLMQTSLVNANDTELVTLSDDEDTANISSRHVEHAKPRPLRPKPTPDIVSWEAQSIASGGCDANGNPW</sequence>
<dbReference type="Pfam" id="PF00443">
    <property type="entry name" value="UCH"/>
    <property type="match status" value="1"/>
</dbReference>
<keyword evidence="3" id="KW-0645">Protease</keyword>
<proteinExistence type="predicted"/>
<dbReference type="Proteomes" id="UP000824998">
    <property type="component" value="Unassembled WGS sequence"/>
</dbReference>
<dbReference type="InterPro" id="IPR025305">
    <property type="entry name" value="UCH_repeat_domain"/>
</dbReference>
<dbReference type="GO" id="GO:0043161">
    <property type="term" value="P:proteasome-mediated ubiquitin-dependent protein catabolic process"/>
    <property type="evidence" value="ECO:0007669"/>
    <property type="project" value="InterPro"/>
</dbReference>
<protein>
    <recommendedName>
        <fullName evidence="2">ubiquitinyl hydrolase 1</fullName>
        <ecNumber evidence="2">3.4.19.12</ecNumber>
    </recommendedName>
</protein>
<evidence type="ECO:0000256" key="3">
    <source>
        <dbReference type="ARBA" id="ARBA00022670"/>
    </source>
</evidence>
<evidence type="ECO:0000256" key="1">
    <source>
        <dbReference type="ARBA" id="ARBA00000707"/>
    </source>
</evidence>
<evidence type="ECO:0000256" key="5">
    <source>
        <dbReference type="ARBA" id="ARBA00022801"/>
    </source>
</evidence>
<dbReference type="PANTHER" id="PTHR43982">
    <property type="entry name" value="UBIQUITIN CARBOXYL-TERMINAL HYDROLASE"/>
    <property type="match status" value="1"/>
</dbReference>
<comment type="catalytic activity">
    <reaction evidence="1">
        <text>Thiol-dependent hydrolysis of ester, thioester, amide, peptide and isopeptide bonds formed by the C-terminal Gly of ubiquitin (a 76-residue protein attached to proteins as an intracellular targeting signal).</text>
        <dbReference type="EC" id="3.4.19.12"/>
    </reaction>
</comment>
<dbReference type="InterPro" id="IPR038765">
    <property type="entry name" value="Papain-like_cys_pep_sf"/>
</dbReference>
<dbReference type="EC" id="3.4.19.12" evidence="2"/>
<evidence type="ECO:0000313" key="8">
    <source>
        <dbReference type="EMBL" id="KAG9230307.1"/>
    </source>
</evidence>
<evidence type="ECO:0000256" key="4">
    <source>
        <dbReference type="ARBA" id="ARBA00022786"/>
    </source>
</evidence>
<keyword evidence="6" id="KW-0788">Thiol protease</keyword>
<dbReference type="GO" id="GO:0061136">
    <property type="term" value="P:regulation of proteasomal protein catabolic process"/>
    <property type="evidence" value="ECO:0007669"/>
    <property type="project" value="TreeGrafter"/>
</dbReference>
<evidence type="ECO:0000256" key="2">
    <source>
        <dbReference type="ARBA" id="ARBA00012759"/>
    </source>
</evidence>
<keyword evidence="4" id="KW-0833">Ubl conjugation pathway</keyword>
<dbReference type="SUPFAM" id="SSF54001">
    <property type="entry name" value="Cysteine proteinases"/>
    <property type="match status" value="1"/>
</dbReference>
<dbReference type="OrthoDB" id="2420415at2759"/>
<dbReference type="InterPro" id="IPR001394">
    <property type="entry name" value="Peptidase_C19_UCH"/>
</dbReference>
<reference evidence="8" key="1">
    <citation type="journal article" date="2021" name="IMA Fungus">
        <title>Genomic characterization of three marine fungi, including Emericellopsis atlantica sp. nov. with signatures of a generalist lifestyle and marine biomass degradation.</title>
        <authorList>
            <person name="Hagestad O.C."/>
            <person name="Hou L."/>
            <person name="Andersen J.H."/>
            <person name="Hansen E.H."/>
            <person name="Altermark B."/>
            <person name="Li C."/>
            <person name="Kuhnert E."/>
            <person name="Cox R.J."/>
            <person name="Crous P.W."/>
            <person name="Spatafora J.W."/>
            <person name="Lail K."/>
            <person name="Amirebrahimi M."/>
            <person name="Lipzen A."/>
            <person name="Pangilinan J."/>
            <person name="Andreopoulos W."/>
            <person name="Hayes R.D."/>
            <person name="Ng V."/>
            <person name="Grigoriev I.V."/>
            <person name="Jackson S.A."/>
            <person name="Sutton T.D.S."/>
            <person name="Dobson A.D.W."/>
            <person name="Rama T."/>
        </authorList>
    </citation>
    <scope>NUCLEOTIDE SEQUENCE</scope>
    <source>
        <strain evidence="8">TRa018bII</strain>
    </source>
</reference>
<dbReference type="GO" id="GO:0004843">
    <property type="term" value="F:cysteine-type deubiquitinase activity"/>
    <property type="evidence" value="ECO:0007669"/>
    <property type="project" value="UniProtKB-EC"/>
</dbReference>
<accession>A0A9P8C1U5</accession>
<dbReference type="Pfam" id="PF13446">
    <property type="entry name" value="RPT"/>
    <property type="match status" value="3"/>
</dbReference>
<evidence type="ECO:0000259" key="7">
    <source>
        <dbReference type="PROSITE" id="PS50235"/>
    </source>
</evidence>
<evidence type="ECO:0000256" key="6">
    <source>
        <dbReference type="ARBA" id="ARBA00022807"/>
    </source>
</evidence>
<gene>
    <name evidence="8" type="ORF">BJ875DRAFT_445158</name>
</gene>
<dbReference type="CDD" id="cd02666">
    <property type="entry name" value="Peptidase_C19J"/>
    <property type="match status" value="1"/>
</dbReference>
<dbReference type="PROSITE" id="PS50235">
    <property type="entry name" value="USP_3"/>
    <property type="match status" value="1"/>
</dbReference>
<comment type="caution">
    <text evidence="8">The sequence shown here is derived from an EMBL/GenBank/DDBJ whole genome shotgun (WGS) entry which is preliminary data.</text>
</comment>
<keyword evidence="9" id="KW-1185">Reference proteome</keyword>
<dbReference type="InterPro" id="IPR018200">
    <property type="entry name" value="USP_CS"/>
</dbReference>
<dbReference type="FunFam" id="3.90.70.10:FF:000122">
    <property type="entry name" value="Ubiquitin carboxyl-terminal hydrolase 2"/>
    <property type="match status" value="1"/>
</dbReference>
<keyword evidence="5 8" id="KW-0378">Hydrolase</keyword>
<dbReference type="PROSITE" id="PS00972">
    <property type="entry name" value="USP_1"/>
    <property type="match status" value="1"/>
</dbReference>
<dbReference type="InterPro" id="IPR044635">
    <property type="entry name" value="UBP14-like"/>
</dbReference>